<gene>
    <name evidence="1" type="ORF">EV644_12015</name>
</gene>
<dbReference type="GO" id="GO:0051213">
    <property type="term" value="F:dioxygenase activity"/>
    <property type="evidence" value="ECO:0007669"/>
    <property type="project" value="UniProtKB-KW"/>
</dbReference>
<evidence type="ECO:0000313" key="2">
    <source>
        <dbReference type="Proteomes" id="UP000295818"/>
    </source>
</evidence>
<keyword evidence="1" id="KW-0223">Dioxygenase</keyword>
<name>A0ABY2BB54_9ACTN</name>
<keyword evidence="2" id="KW-1185">Reference proteome</keyword>
<comment type="caution">
    <text evidence="1">The sequence shown here is derived from an EMBL/GenBank/DDBJ whole genome shotgun (WGS) entry which is preliminary data.</text>
</comment>
<organism evidence="1 2">
    <name type="scientific">Kribbella orskensis</name>
    <dbReference type="NCBI Taxonomy" id="2512216"/>
    <lineage>
        <taxon>Bacteria</taxon>
        <taxon>Bacillati</taxon>
        <taxon>Actinomycetota</taxon>
        <taxon>Actinomycetes</taxon>
        <taxon>Propionibacteriales</taxon>
        <taxon>Kribbellaceae</taxon>
        <taxon>Kribbella</taxon>
    </lineage>
</organism>
<dbReference type="Proteomes" id="UP000295818">
    <property type="component" value="Unassembled WGS sequence"/>
</dbReference>
<accession>A0ABY2BB54</accession>
<sequence>MLSDAEVAAFGRDGFVVVRGAVPRPVVDACVDVIWEELEGRGVGRDDAGSWTAPVVRIDSPEEGDKGRPFAAAGTAKVLWEAYDQLIGPDKWWKRQGMGGTIPVRFPHPADPNDAGWHIETSYWNGTDWRANIRSRERGLLAIFLLTDVGPDDAPTRIRVGSHVDAARVLAPAGDEGLAPAEAGPPVVQASADRPVTEATGAAGDVYLCHPFLVHAASWPHRGTGPRMITQPGIHLLEPFPLADRSAAYPVEAAILDALTD</sequence>
<dbReference type="InterPro" id="IPR008775">
    <property type="entry name" value="Phytyl_CoA_dOase-like"/>
</dbReference>
<protein>
    <submittedName>
        <fullName evidence="1">Phytanoyl-CoA dioxygenase PhyH</fullName>
    </submittedName>
</protein>
<dbReference type="SUPFAM" id="SSF51197">
    <property type="entry name" value="Clavaminate synthase-like"/>
    <property type="match status" value="1"/>
</dbReference>
<dbReference type="Gene3D" id="2.60.120.620">
    <property type="entry name" value="q2cbj1_9rhob like domain"/>
    <property type="match status" value="1"/>
</dbReference>
<keyword evidence="1" id="KW-0560">Oxidoreductase</keyword>
<evidence type="ECO:0000313" key="1">
    <source>
        <dbReference type="EMBL" id="TCO14391.1"/>
    </source>
</evidence>
<proteinExistence type="predicted"/>
<dbReference type="Pfam" id="PF05721">
    <property type="entry name" value="PhyH"/>
    <property type="match status" value="1"/>
</dbReference>
<reference evidence="1 2" key="1">
    <citation type="journal article" date="2015" name="Stand. Genomic Sci.">
        <title>Genomic Encyclopedia of Bacterial and Archaeal Type Strains, Phase III: the genomes of soil and plant-associated and newly described type strains.</title>
        <authorList>
            <person name="Whitman W.B."/>
            <person name="Woyke T."/>
            <person name="Klenk H.P."/>
            <person name="Zhou Y."/>
            <person name="Lilburn T.G."/>
            <person name="Beck B.J."/>
            <person name="De Vos P."/>
            <person name="Vandamme P."/>
            <person name="Eisen J.A."/>
            <person name="Garrity G."/>
            <person name="Hugenholtz P."/>
            <person name="Kyrpides N.C."/>
        </authorList>
    </citation>
    <scope>NUCLEOTIDE SEQUENCE [LARGE SCALE GENOMIC DNA]</scope>
    <source>
        <strain evidence="1 2">VKM Ac-2538</strain>
    </source>
</reference>
<dbReference type="EMBL" id="SLWM01000020">
    <property type="protein sequence ID" value="TCO14391.1"/>
    <property type="molecule type" value="Genomic_DNA"/>
</dbReference>
<dbReference type="RefSeq" id="WP_132194330.1">
    <property type="nucleotide sequence ID" value="NZ_SLWM01000020.1"/>
</dbReference>